<dbReference type="PANTHER" id="PTHR30529">
    <property type="entry name" value="CYTOCHROME B561"/>
    <property type="match status" value="1"/>
</dbReference>
<proteinExistence type="inferred from homology"/>
<name>A0A4Q9QPN1_9GAMM</name>
<keyword evidence="10" id="KW-0408">Iron</keyword>
<evidence type="ECO:0000256" key="5">
    <source>
        <dbReference type="ARBA" id="ARBA00022617"/>
    </source>
</evidence>
<dbReference type="GO" id="GO:0046872">
    <property type="term" value="F:metal ion binding"/>
    <property type="evidence" value="ECO:0007669"/>
    <property type="project" value="UniProtKB-KW"/>
</dbReference>
<dbReference type="InterPro" id="IPR052168">
    <property type="entry name" value="Cytochrome_b561_oxidase"/>
</dbReference>
<dbReference type="InterPro" id="IPR011577">
    <property type="entry name" value="Cyt_b561_bac/Ni-Hgenase"/>
</dbReference>
<keyword evidence="4" id="KW-1003">Cell membrane</keyword>
<dbReference type="GO" id="GO:0009055">
    <property type="term" value="F:electron transfer activity"/>
    <property type="evidence" value="ECO:0007669"/>
    <property type="project" value="InterPro"/>
</dbReference>
<comment type="subcellular location">
    <subcellularLocation>
        <location evidence="2">Cell membrane</location>
        <topology evidence="2">Multi-pass membrane protein</topology>
    </subcellularLocation>
</comment>
<dbReference type="RefSeq" id="WP_131179100.1">
    <property type="nucleotide sequence ID" value="NZ_QJUI01000004.1"/>
</dbReference>
<evidence type="ECO:0000256" key="9">
    <source>
        <dbReference type="ARBA" id="ARBA00022989"/>
    </source>
</evidence>
<organism evidence="15 16">
    <name type="scientific">Phytopseudomonas daroniae</name>
    <dbReference type="NCBI Taxonomy" id="2487519"/>
    <lineage>
        <taxon>Bacteria</taxon>
        <taxon>Pseudomonadati</taxon>
        <taxon>Pseudomonadota</taxon>
        <taxon>Gammaproteobacteria</taxon>
        <taxon>Pseudomonadales</taxon>
        <taxon>Pseudomonadaceae</taxon>
        <taxon>Phytopseudomonas</taxon>
    </lineage>
</organism>
<evidence type="ECO:0000256" key="6">
    <source>
        <dbReference type="ARBA" id="ARBA00022692"/>
    </source>
</evidence>
<evidence type="ECO:0000256" key="1">
    <source>
        <dbReference type="ARBA" id="ARBA00001970"/>
    </source>
</evidence>
<keyword evidence="11 13" id="KW-0472">Membrane</keyword>
<dbReference type="Gene3D" id="1.20.950.20">
    <property type="entry name" value="Transmembrane di-heme cytochromes, Chain C"/>
    <property type="match status" value="1"/>
</dbReference>
<comment type="similarity">
    <text evidence="12">Belongs to the cytochrome b561 family.</text>
</comment>
<dbReference type="GO" id="GO:0005886">
    <property type="term" value="C:plasma membrane"/>
    <property type="evidence" value="ECO:0007669"/>
    <property type="project" value="UniProtKB-SubCell"/>
</dbReference>
<dbReference type="SUPFAM" id="SSF81342">
    <property type="entry name" value="Transmembrane di-heme cytochromes"/>
    <property type="match status" value="1"/>
</dbReference>
<evidence type="ECO:0000256" key="10">
    <source>
        <dbReference type="ARBA" id="ARBA00023004"/>
    </source>
</evidence>
<dbReference type="OrthoDB" id="9793784at2"/>
<dbReference type="Proteomes" id="UP000292302">
    <property type="component" value="Unassembled WGS sequence"/>
</dbReference>
<accession>A0A4Q9QPN1</accession>
<evidence type="ECO:0000256" key="4">
    <source>
        <dbReference type="ARBA" id="ARBA00022475"/>
    </source>
</evidence>
<comment type="cofactor">
    <cofactor evidence="1">
        <name>heme b</name>
        <dbReference type="ChEBI" id="CHEBI:60344"/>
    </cofactor>
</comment>
<keyword evidence="8" id="KW-0249">Electron transport</keyword>
<sequence>MSKDRPSSYTAVAKWLHWIMAILWIVGWLLGMVAVYLRDQVNSDHGITILHKAVASSLLFFIVIRILWRLLNPPPKFPDSMSPALQRAAHVGHVLLYTVALVALPVSGWYWSSVADKPVLVLGLFLLPPLVEANQDLYSLAKWIHTLSAWGCGVLVGGHVLIALKHHFVDKDDVLKGMLLGGRSRGRREEVG</sequence>
<dbReference type="GO" id="GO:0022904">
    <property type="term" value="P:respiratory electron transport chain"/>
    <property type="evidence" value="ECO:0007669"/>
    <property type="project" value="InterPro"/>
</dbReference>
<dbReference type="EMBL" id="QJUI01000004">
    <property type="protein sequence ID" value="TBU82188.1"/>
    <property type="molecule type" value="Genomic_DNA"/>
</dbReference>
<dbReference type="PANTHER" id="PTHR30529:SF1">
    <property type="entry name" value="CYTOCHROME B561 HOMOLOG 2"/>
    <property type="match status" value="1"/>
</dbReference>
<feature type="transmembrane region" description="Helical" evidence="13">
    <location>
        <begin position="15"/>
        <end position="37"/>
    </location>
</feature>
<keyword evidence="5" id="KW-0349">Heme</keyword>
<evidence type="ECO:0000256" key="12">
    <source>
        <dbReference type="ARBA" id="ARBA00037975"/>
    </source>
</evidence>
<evidence type="ECO:0000256" key="3">
    <source>
        <dbReference type="ARBA" id="ARBA00022448"/>
    </source>
</evidence>
<evidence type="ECO:0000259" key="14">
    <source>
        <dbReference type="Pfam" id="PF01292"/>
    </source>
</evidence>
<evidence type="ECO:0000256" key="11">
    <source>
        <dbReference type="ARBA" id="ARBA00023136"/>
    </source>
</evidence>
<keyword evidence="9 13" id="KW-1133">Transmembrane helix</keyword>
<evidence type="ECO:0000256" key="8">
    <source>
        <dbReference type="ARBA" id="ARBA00022982"/>
    </source>
</evidence>
<keyword evidence="16" id="KW-1185">Reference proteome</keyword>
<comment type="caution">
    <text evidence="15">The sequence shown here is derived from an EMBL/GenBank/DDBJ whole genome shotgun (WGS) entry which is preliminary data.</text>
</comment>
<keyword evidence="7" id="KW-0479">Metal-binding</keyword>
<keyword evidence="3" id="KW-0813">Transport</keyword>
<evidence type="ECO:0000256" key="2">
    <source>
        <dbReference type="ARBA" id="ARBA00004651"/>
    </source>
</evidence>
<dbReference type="AlphaFoldDB" id="A0A4Q9QPN1"/>
<evidence type="ECO:0000313" key="15">
    <source>
        <dbReference type="EMBL" id="TBU82188.1"/>
    </source>
</evidence>
<evidence type="ECO:0000256" key="7">
    <source>
        <dbReference type="ARBA" id="ARBA00022723"/>
    </source>
</evidence>
<dbReference type="InterPro" id="IPR016174">
    <property type="entry name" value="Di-haem_cyt_TM"/>
</dbReference>
<feature type="transmembrane region" description="Helical" evidence="13">
    <location>
        <begin position="49"/>
        <end position="68"/>
    </location>
</feature>
<reference evidence="15 16" key="1">
    <citation type="submission" date="2018-06" db="EMBL/GenBank/DDBJ databases">
        <title>Three novel Pseudomonas species isolated from symptomatic oak.</title>
        <authorList>
            <person name="Bueno-Gonzalez V."/>
            <person name="Brady C."/>
        </authorList>
    </citation>
    <scope>NUCLEOTIDE SEQUENCE [LARGE SCALE GENOMIC DNA]</scope>
    <source>
        <strain evidence="15 16">P9A</strain>
    </source>
</reference>
<dbReference type="GO" id="GO:0020037">
    <property type="term" value="F:heme binding"/>
    <property type="evidence" value="ECO:0007669"/>
    <property type="project" value="TreeGrafter"/>
</dbReference>
<evidence type="ECO:0000313" key="16">
    <source>
        <dbReference type="Proteomes" id="UP000292302"/>
    </source>
</evidence>
<feature type="transmembrane region" description="Helical" evidence="13">
    <location>
        <begin position="88"/>
        <end position="107"/>
    </location>
</feature>
<feature type="domain" description="Cytochrome b561 bacterial/Ni-hydrogenase" evidence="14">
    <location>
        <begin position="9"/>
        <end position="180"/>
    </location>
</feature>
<gene>
    <name evidence="15" type="ORF">DNK06_05845</name>
</gene>
<keyword evidence="6 13" id="KW-0812">Transmembrane</keyword>
<dbReference type="Pfam" id="PF01292">
    <property type="entry name" value="Ni_hydr_CYTB"/>
    <property type="match status" value="1"/>
</dbReference>
<protein>
    <submittedName>
        <fullName evidence="15">Cytochrome B</fullName>
    </submittedName>
</protein>
<evidence type="ECO:0000256" key="13">
    <source>
        <dbReference type="SAM" id="Phobius"/>
    </source>
</evidence>